<evidence type="ECO:0008006" key="3">
    <source>
        <dbReference type="Google" id="ProtNLM"/>
    </source>
</evidence>
<gene>
    <name evidence="1" type="ORF">JY651_51475</name>
</gene>
<dbReference type="EMBL" id="CP071090">
    <property type="protein sequence ID" value="QSQ23404.1"/>
    <property type="molecule type" value="Genomic_DNA"/>
</dbReference>
<accession>A0ABX7P101</accession>
<dbReference type="Proteomes" id="UP000662747">
    <property type="component" value="Chromosome"/>
</dbReference>
<dbReference type="InterPro" id="IPR013783">
    <property type="entry name" value="Ig-like_fold"/>
</dbReference>
<organism evidence="1 2">
    <name type="scientific">Pyxidicoccus parkwayensis</name>
    <dbReference type="NCBI Taxonomy" id="2813578"/>
    <lineage>
        <taxon>Bacteria</taxon>
        <taxon>Pseudomonadati</taxon>
        <taxon>Myxococcota</taxon>
        <taxon>Myxococcia</taxon>
        <taxon>Myxococcales</taxon>
        <taxon>Cystobacterineae</taxon>
        <taxon>Myxococcaceae</taxon>
        <taxon>Pyxidicoccus</taxon>
    </lineage>
</organism>
<name>A0ABX7P101_9BACT</name>
<proteinExistence type="predicted"/>
<sequence>MRLPAAAALLALVACSRTTEGPTPRIQGAINPLTRSVTPPRICNAQGGEHGWRLELAGESFAPVPADVLEDPPVAALPEITLRGPTTLTLTKDHVFYVRPELLLLDVPTRDSTPPVDLPEGSYTLEVSNPVGGSASLADAVVVVGPPSVTGVETPSSGYSFTAPTPIAITGTGFRTGTFPTVVLRGADGTSHSLFVTDVESSTRIVTEIPAGTPEGSYDLLLTSTEGCASSLSKALQITYARLGTLTVAPTSGSELSNQAVTFTNAPAGAQRAFTGAPNIFLLAPLKTNPSEMARVPLRDITYESPTRVTAVVPTCSGFDEPPVTNPACPNGISPGGPYAFEVGDPGGAVGEVPASRGFTVTAGASAP</sequence>
<evidence type="ECO:0000313" key="2">
    <source>
        <dbReference type="Proteomes" id="UP000662747"/>
    </source>
</evidence>
<protein>
    <recommendedName>
        <fullName evidence="3">IPT/TIG domain-containing protein</fullName>
    </recommendedName>
</protein>
<evidence type="ECO:0000313" key="1">
    <source>
        <dbReference type="EMBL" id="QSQ23404.1"/>
    </source>
</evidence>
<dbReference type="SUPFAM" id="SSF81296">
    <property type="entry name" value="E set domains"/>
    <property type="match status" value="1"/>
</dbReference>
<dbReference type="Gene3D" id="2.60.40.10">
    <property type="entry name" value="Immunoglobulins"/>
    <property type="match status" value="1"/>
</dbReference>
<dbReference type="InterPro" id="IPR014756">
    <property type="entry name" value="Ig_E-set"/>
</dbReference>
<keyword evidence="2" id="KW-1185">Reference proteome</keyword>
<dbReference type="PROSITE" id="PS51257">
    <property type="entry name" value="PROKAR_LIPOPROTEIN"/>
    <property type="match status" value="1"/>
</dbReference>
<dbReference type="RefSeq" id="WP_206724978.1">
    <property type="nucleotide sequence ID" value="NZ_CP071090.1"/>
</dbReference>
<reference evidence="1 2" key="1">
    <citation type="submission" date="2021-02" db="EMBL/GenBank/DDBJ databases">
        <title>De Novo genome assembly of isolated myxobacteria.</title>
        <authorList>
            <person name="Stevens D.C."/>
        </authorList>
    </citation>
    <scope>NUCLEOTIDE SEQUENCE [LARGE SCALE GENOMIC DNA]</scope>
    <source>
        <strain evidence="2">SCPEA02</strain>
    </source>
</reference>